<dbReference type="RefSeq" id="WP_011090474.1">
    <property type="nucleotide sequence ID" value="NZ_AJQI01000192.1"/>
</dbReference>
<evidence type="ECO:0000259" key="9">
    <source>
        <dbReference type="Pfam" id="PF01957"/>
    </source>
</evidence>
<dbReference type="Gene3D" id="2.40.50.140">
    <property type="entry name" value="Nucleic acid-binding proteins"/>
    <property type="match status" value="1"/>
</dbReference>
<evidence type="ECO:0000256" key="5">
    <source>
        <dbReference type="ARBA" id="ARBA00022989"/>
    </source>
</evidence>
<protein>
    <recommendedName>
        <fullName evidence="8">Inner membrane protein YbbJ</fullName>
    </recommendedName>
</protein>
<keyword evidence="6" id="KW-0472">Membrane</keyword>
<gene>
    <name evidence="10" type="ORF">NK6_1940</name>
</gene>
<reference evidence="10 11" key="1">
    <citation type="submission" date="2014-11" db="EMBL/GenBank/DDBJ databases">
        <title>Symbiosis island explosion on the genome of extra-slow-growing strains of soybean bradyrhizobia with massive insertion sequences.</title>
        <authorList>
            <person name="Iida T."/>
            <person name="Minamisawa K."/>
        </authorList>
    </citation>
    <scope>NUCLEOTIDE SEQUENCE [LARGE SCALE GENOMIC DNA]</scope>
    <source>
        <strain evidence="10 11">NK6</strain>
    </source>
</reference>
<keyword evidence="3" id="KW-0997">Cell inner membrane</keyword>
<proteinExistence type="predicted"/>
<dbReference type="Pfam" id="PF01957">
    <property type="entry name" value="NfeD"/>
    <property type="match status" value="1"/>
</dbReference>
<dbReference type="Proteomes" id="UP000063308">
    <property type="component" value="Chromosome"/>
</dbReference>
<evidence type="ECO:0000256" key="8">
    <source>
        <dbReference type="ARBA" id="ARBA00067164"/>
    </source>
</evidence>
<dbReference type="InterPro" id="IPR002810">
    <property type="entry name" value="NfeD-like_C"/>
</dbReference>
<evidence type="ECO:0000256" key="7">
    <source>
        <dbReference type="ARBA" id="ARBA00061418"/>
    </source>
</evidence>
<keyword evidence="2" id="KW-1003">Cell membrane</keyword>
<evidence type="ECO:0000313" key="10">
    <source>
        <dbReference type="EMBL" id="BAR55122.1"/>
    </source>
</evidence>
<dbReference type="GeneID" id="46494680"/>
<dbReference type="PANTHER" id="PTHR33507:SF3">
    <property type="entry name" value="INNER MEMBRANE PROTEIN YBBJ"/>
    <property type="match status" value="1"/>
</dbReference>
<dbReference type="GO" id="GO:0005886">
    <property type="term" value="C:plasma membrane"/>
    <property type="evidence" value="ECO:0007669"/>
    <property type="project" value="UniProtKB-SubCell"/>
</dbReference>
<dbReference type="OMA" id="FWDSAFW"/>
<organism evidence="10 11">
    <name type="scientific">Bradyrhizobium diazoefficiens</name>
    <dbReference type="NCBI Taxonomy" id="1355477"/>
    <lineage>
        <taxon>Bacteria</taxon>
        <taxon>Pseudomonadati</taxon>
        <taxon>Pseudomonadota</taxon>
        <taxon>Alphaproteobacteria</taxon>
        <taxon>Hyphomicrobiales</taxon>
        <taxon>Nitrobacteraceae</taxon>
        <taxon>Bradyrhizobium</taxon>
    </lineage>
</organism>
<dbReference type="PANTHER" id="PTHR33507">
    <property type="entry name" value="INNER MEMBRANE PROTEIN YBBJ"/>
    <property type="match status" value="1"/>
</dbReference>
<evidence type="ECO:0000256" key="1">
    <source>
        <dbReference type="ARBA" id="ARBA00004429"/>
    </source>
</evidence>
<feature type="domain" description="NfeD-like C-terminal" evidence="9">
    <location>
        <begin position="92"/>
        <end position="144"/>
    </location>
</feature>
<name>A0A0E4FRM4_9BRAD</name>
<dbReference type="InterPro" id="IPR012340">
    <property type="entry name" value="NA-bd_OB-fold"/>
</dbReference>
<sequence>MTDTFVSLGTWNWLIFAFILMALETIAPGVFLFWLGLAALLVGLISFAVHLSWQTQLVMFAIFAAAAVPVWRRLARPRPDASASPFLNKRTEALLGREFTLEKPIVDGNGTMRIGDTVWRVAGPDTPAGTRVKVVQVDGVNLTVAVA</sequence>
<dbReference type="FunFam" id="2.40.50.140:FF:000118">
    <property type="entry name" value="NfeD family protein"/>
    <property type="match status" value="1"/>
</dbReference>
<evidence type="ECO:0000256" key="6">
    <source>
        <dbReference type="ARBA" id="ARBA00023136"/>
    </source>
</evidence>
<evidence type="ECO:0000313" key="11">
    <source>
        <dbReference type="Proteomes" id="UP000063308"/>
    </source>
</evidence>
<dbReference type="InterPro" id="IPR052165">
    <property type="entry name" value="Membrane_assoc_protease"/>
</dbReference>
<dbReference type="EMBL" id="AP014685">
    <property type="protein sequence ID" value="BAR55122.1"/>
    <property type="molecule type" value="Genomic_DNA"/>
</dbReference>
<evidence type="ECO:0000256" key="2">
    <source>
        <dbReference type="ARBA" id="ARBA00022475"/>
    </source>
</evidence>
<comment type="subcellular location">
    <subcellularLocation>
        <location evidence="1">Cell inner membrane</location>
        <topology evidence="1">Multi-pass membrane protein</topology>
    </subcellularLocation>
</comment>
<keyword evidence="4" id="KW-0812">Transmembrane</keyword>
<accession>A0A0E4FRM4</accession>
<keyword evidence="5" id="KW-1133">Transmembrane helix</keyword>
<evidence type="ECO:0000256" key="3">
    <source>
        <dbReference type="ARBA" id="ARBA00022519"/>
    </source>
</evidence>
<dbReference type="AlphaFoldDB" id="A0A0E4FRM4"/>
<comment type="similarity">
    <text evidence="7">To M.jannaschii MJ0826.</text>
</comment>
<evidence type="ECO:0000256" key="4">
    <source>
        <dbReference type="ARBA" id="ARBA00022692"/>
    </source>
</evidence>